<keyword evidence="1 3" id="KW-0560">Oxidoreductase</keyword>
<dbReference type="Pfam" id="PF01266">
    <property type="entry name" value="DAO"/>
    <property type="match status" value="1"/>
</dbReference>
<dbReference type="Proteomes" id="UP001472978">
    <property type="component" value="Unassembled WGS sequence"/>
</dbReference>
<evidence type="ECO:0000259" key="2">
    <source>
        <dbReference type="Pfam" id="PF01266"/>
    </source>
</evidence>
<evidence type="ECO:0000313" key="3">
    <source>
        <dbReference type="EMBL" id="MEQ6890571.1"/>
    </source>
</evidence>
<dbReference type="EMBL" id="JBEGCI010000026">
    <property type="protein sequence ID" value="MEQ6890571.1"/>
    <property type="molecule type" value="Genomic_DNA"/>
</dbReference>
<evidence type="ECO:0000313" key="4">
    <source>
        <dbReference type="Proteomes" id="UP001472978"/>
    </source>
</evidence>
<name>A0ABV1NCZ9_9GAMM</name>
<dbReference type="SUPFAM" id="SSF54373">
    <property type="entry name" value="FAD-linked reductases, C-terminal domain"/>
    <property type="match status" value="1"/>
</dbReference>
<feature type="domain" description="FAD dependent oxidoreductase" evidence="2">
    <location>
        <begin position="4"/>
        <end position="392"/>
    </location>
</feature>
<protein>
    <submittedName>
        <fullName evidence="3">FAD-dependent oxidoreductase</fullName>
        <ecNumber evidence="3">1.-.-.-</ecNumber>
    </submittedName>
</protein>
<reference evidence="3 4" key="1">
    <citation type="submission" date="2024-05" db="EMBL/GenBank/DDBJ databases">
        <title>Halomonas sp. CS7 16S ribosomal RNA gene Genome sequencing and assembly.</title>
        <authorList>
            <person name="Yook S."/>
        </authorList>
    </citation>
    <scope>NUCLEOTIDE SEQUENCE [LARGE SCALE GENOMIC DNA]</scope>
    <source>
        <strain evidence="3 4">CS7</strain>
    </source>
</reference>
<dbReference type="SUPFAM" id="SSF51905">
    <property type="entry name" value="FAD/NAD(P)-binding domain"/>
    <property type="match status" value="1"/>
</dbReference>
<dbReference type="Gene3D" id="3.50.50.60">
    <property type="entry name" value="FAD/NAD(P)-binding domain"/>
    <property type="match status" value="2"/>
</dbReference>
<dbReference type="Gene3D" id="3.30.9.10">
    <property type="entry name" value="D-Amino Acid Oxidase, subunit A, domain 2"/>
    <property type="match status" value="1"/>
</dbReference>
<dbReference type="InterPro" id="IPR036188">
    <property type="entry name" value="FAD/NAD-bd_sf"/>
</dbReference>
<comment type="caution">
    <text evidence="3">The sequence shown here is derived from an EMBL/GenBank/DDBJ whole genome shotgun (WGS) entry which is preliminary data.</text>
</comment>
<keyword evidence="4" id="KW-1185">Reference proteome</keyword>
<proteinExistence type="predicted"/>
<organism evidence="3 4">
    <name type="scientific">Halomonas pelophila</name>
    <dbReference type="NCBI Taxonomy" id="3151122"/>
    <lineage>
        <taxon>Bacteria</taxon>
        <taxon>Pseudomonadati</taxon>
        <taxon>Pseudomonadota</taxon>
        <taxon>Gammaproteobacteria</taxon>
        <taxon>Oceanospirillales</taxon>
        <taxon>Halomonadaceae</taxon>
        <taxon>Halomonas</taxon>
    </lineage>
</organism>
<dbReference type="InterPro" id="IPR006076">
    <property type="entry name" value="FAD-dep_OxRdtase"/>
</dbReference>
<dbReference type="EC" id="1.-.-.-" evidence="3"/>
<evidence type="ECO:0000256" key="1">
    <source>
        <dbReference type="ARBA" id="ARBA00023002"/>
    </source>
</evidence>
<dbReference type="PANTHER" id="PTHR13847">
    <property type="entry name" value="SARCOSINE DEHYDROGENASE-RELATED"/>
    <property type="match status" value="1"/>
</dbReference>
<dbReference type="PANTHER" id="PTHR13847:SF289">
    <property type="entry name" value="GLYCINE OXIDASE"/>
    <property type="match status" value="1"/>
</dbReference>
<dbReference type="RefSeq" id="WP_349760046.1">
    <property type="nucleotide sequence ID" value="NZ_JBEGCI010000026.1"/>
</dbReference>
<dbReference type="GO" id="GO:0016491">
    <property type="term" value="F:oxidoreductase activity"/>
    <property type="evidence" value="ECO:0007669"/>
    <property type="project" value="UniProtKB-KW"/>
</dbReference>
<sequence length="415" mass="44172">MTTIAVIGAGIVGLSVSHALRARGHDVRLVDPEPPGEGTSFGNAGLVANYATAPMASLETLRQLPAMLARRDRSIAIDPGYTPALANFGWRFLRAARPASFARHKADLVHLIDEAIAGQHALLDDLGGERLYRANGCLQVVRDGSCSASALEAMAATKRADGVACEALGAGDVRGLEPELSDEGLNGALYFPETRSLRDPLSLSRRLYQGLQGEGFTHVAARLESLTPLETGGWRLQAGETGMDVDRVVLCAGIANNGLLEGLGVRLPVVSERGYHVMLETPLALNRPVGWLTHHFYATPMQDGVRLAGTTEFCPPGKAPNARRWSRLADWGASLFGRPVEVEQEWVGIRHSTPDGLPVIGEVPGYPGLILAYGHGHLGLTLSAETGRLVAGLVAAEPLPDYARALAPQRFMGAR</sequence>
<accession>A0ABV1NCZ9</accession>
<gene>
    <name evidence="3" type="ORF">ABE957_18015</name>
</gene>